<dbReference type="Gene3D" id="1.10.4030.10">
    <property type="entry name" value="Porin chaperone SurA, peptide-binding domain"/>
    <property type="match status" value="1"/>
</dbReference>
<reference evidence="3" key="1">
    <citation type="journal article" date="2020" name="mSystems">
        <title>Genome- and Community-Level Interaction Insights into Carbon Utilization and Element Cycling Functions of Hydrothermarchaeota in Hydrothermal Sediment.</title>
        <authorList>
            <person name="Zhou Z."/>
            <person name="Liu Y."/>
            <person name="Xu W."/>
            <person name="Pan J."/>
            <person name="Luo Z.H."/>
            <person name="Li M."/>
        </authorList>
    </citation>
    <scope>NUCLEOTIDE SEQUENCE [LARGE SCALE GENOMIC DNA]</scope>
    <source>
        <strain evidence="3">HyVt-94</strain>
    </source>
</reference>
<dbReference type="InterPro" id="IPR023058">
    <property type="entry name" value="PPIase_PpiC_CS"/>
</dbReference>
<dbReference type="InterPro" id="IPR027304">
    <property type="entry name" value="Trigger_fact/SurA_dom_sf"/>
</dbReference>
<dbReference type="PROSITE" id="PS50198">
    <property type="entry name" value="PPIC_PPIASE_2"/>
    <property type="match status" value="2"/>
</dbReference>
<keyword evidence="1" id="KW-0697">Rotamase</keyword>
<proteinExistence type="predicted"/>
<dbReference type="PROSITE" id="PS01096">
    <property type="entry name" value="PPIC_PPIASE_1"/>
    <property type="match status" value="1"/>
</dbReference>
<dbReference type="InterPro" id="IPR000297">
    <property type="entry name" value="PPIase_PpiC"/>
</dbReference>
<comment type="caution">
    <text evidence="3">The sequence shown here is derived from an EMBL/GenBank/DDBJ whole genome shotgun (WGS) entry which is preliminary data.</text>
</comment>
<dbReference type="SUPFAM" id="SSF109998">
    <property type="entry name" value="Triger factor/SurA peptide-binding domain-like"/>
    <property type="match status" value="1"/>
</dbReference>
<dbReference type="GO" id="GO:0003755">
    <property type="term" value="F:peptidyl-prolyl cis-trans isomerase activity"/>
    <property type="evidence" value="ECO:0007669"/>
    <property type="project" value="UniProtKB-KW"/>
</dbReference>
<evidence type="ECO:0000259" key="2">
    <source>
        <dbReference type="PROSITE" id="PS50198"/>
    </source>
</evidence>
<evidence type="ECO:0000256" key="1">
    <source>
        <dbReference type="PROSITE-ProRule" id="PRU00278"/>
    </source>
</evidence>
<protein>
    <recommendedName>
        <fullName evidence="2">PpiC domain-containing protein</fullName>
    </recommendedName>
</protein>
<dbReference type="InterPro" id="IPR050245">
    <property type="entry name" value="PrsA_foldase"/>
</dbReference>
<dbReference type="Pfam" id="PF13624">
    <property type="entry name" value="SurA_N_3"/>
    <property type="match status" value="1"/>
</dbReference>
<accession>A0A7C5I4E2</accession>
<dbReference type="PANTHER" id="PTHR47245:SF2">
    <property type="entry name" value="PEPTIDYL-PROLYL CIS-TRANS ISOMERASE HP_0175-RELATED"/>
    <property type="match status" value="1"/>
</dbReference>
<dbReference type="Proteomes" id="UP000886014">
    <property type="component" value="Unassembled WGS sequence"/>
</dbReference>
<keyword evidence="1" id="KW-0413">Isomerase</keyword>
<evidence type="ECO:0000313" key="3">
    <source>
        <dbReference type="EMBL" id="HHF58043.1"/>
    </source>
</evidence>
<dbReference type="InterPro" id="IPR046357">
    <property type="entry name" value="PPIase_dom_sf"/>
</dbReference>
<organism evidence="3">
    <name type="scientific">candidate division WOR-3 bacterium</name>
    <dbReference type="NCBI Taxonomy" id="2052148"/>
    <lineage>
        <taxon>Bacteria</taxon>
        <taxon>Bacteria division WOR-3</taxon>
    </lineage>
</organism>
<dbReference type="Gene3D" id="3.10.50.40">
    <property type="match status" value="2"/>
</dbReference>
<dbReference type="SUPFAM" id="SSF54534">
    <property type="entry name" value="FKBP-like"/>
    <property type="match status" value="2"/>
</dbReference>
<dbReference type="PANTHER" id="PTHR47245">
    <property type="entry name" value="PEPTIDYLPROLYL ISOMERASE"/>
    <property type="match status" value="1"/>
</dbReference>
<dbReference type="Pfam" id="PF00639">
    <property type="entry name" value="Rotamase"/>
    <property type="match status" value="2"/>
</dbReference>
<feature type="domain" description="PpiC" evidence="2">
    <location>
        <begin position="274"/>
        <end position="373"/>
    </location>
</feature>
<name>A0A7C5I4E2_UNCW3</name>
<dbReference type="AlphaFoldDB" id="A0A7C5I4E2"/>
<sequence length="422" mass="48794">MRHAIALVFLFGSLVFAQENVVKDKVIARVGDEVITLSEVNELYELYKPRFPNISPKELKERILNQLIENKLLLMEAKSDTTVTVSDEEVEQALENRIKILESQYGKENFEKELEKEGLTRESLKDKYRESVREELLIQKYIEKNIRPKVKITPKEIRDFFEAYKDSLKEPDLVHVAHILIAVKPDTIREKEAYSRAMSLYTQLEKGASFEDLALRYSDDRETAEQGGELGYVPKVTFPPEVQNQLFSLKVGDISQPIRGDYGYHIFKIEDKKENSIRLKHILVKVHPSEKDWQAAYDKAVKISKMLKEGKDFSELAKKYSDDLQTRDLGGDLGWIPLTELDPDMKVSISGMKPGDIKIIKSEFGYHIVKLIDKKVGKTPTFEEVSPQIQSLLENQKIQYELTRLIERLKKKIHIEKKPIEG</sequence>
<dbReference type="EMBL" id="DRTV01000098">
    <property type="protein sequence ID" value="HHF58043.1"/>
    <property type="molecule type" value="Genomic_DNA"/>
</dbReference>
<gene>
    <name evidence="3" type="ORF">ENL41_01300</name>
</gene>
<feature type="domain" description="PpiC" evidence="2">
    <location>
        <begin position="171"/>
        <end position="271"/>
    </location>
</feature>